<accession>A0A0F9P8U7</accession>
<dbReference type="InterPro" id="IPR011856">
    <property type="entry name" value="tRNA_endonuc-like_dom_sf"/>
</dbReference>
<dbReference type="GO" id="GO:0003676">
    <property type="term" value="F:nucleic acid binding"/>
    <property type="evidence" value="ECO:0007669"/>
    <property type="project" value="InterPro"/>
</dbReference>
<protein>
    <recommendedName>
        <fullName evidence="2">VRR-NUC domain-containing protein</fullName>
    </recommendedName>
</protein>
<comment type="caution">
    <text evidence="1">The sequence shown here is derived from an EMBL/GenBank/DDBJ whole genome shotgun (WGS) entry which is preliminary data.</text>
</comment>
<evidence type="ECO:0000313" key="1">
    <source>
        <dbReference type="EMBL" id="KKM97470.1"/>
    </source>
</evidence>
<dbReference type="AlphaFoldDB" id="A0A0F9P8U7"/>
<dbReference type="Gene3D" id="3.40.1350.10">
    <property type="match status" value="1"/>
</dbReference>
<proteinExistence type="predicted"/>
<dbReference type="EMBL" id="LAZR01005744">
    <property type="protein sequence ID" value="KKM97470.1"/>
    <property type="molecule type" value="Genomic_DNA"/>
</dbReference>
<organism evidence="1">
    <name type="scientific">marine sediment metagenome</name>
    <dbReference type="NCBI Taxonomy" id="412755"/>
    <lineage>
        <taxon>unclassified sequences</taxon>
        <taxon>metagenomes</taxon>
        <taxon>ecological metagenomes</taxon>
    </lineage>
</organism>
<reference evidence="1" key="1">
    <citation type="journal article" date="2015" name="Nature">
        <title>Complex archaea that bridge the gap between prokaryotes and eukaryotes.</title>
        <authorList>
            <person name="Spang A."/>
            <person name="Saw J.H."/>
            <person name="Jorgensen S.L."/>
            <person name="Zaremba-Niedzwiedzka K."/>
            <person name="Martijn J."/>
            <person name="Lind A.E."/>
            <person name="van Eijk R."/>
            <person name="Schleper C."/>
            <person name="Guy L."/>
            <person name="Ettema T.J."/>
        </authorList>
    </citation>
    <scope>NUCLEOTIDE SEQUENCE</scope>
</reference>
<gene>
    <name evidence="1" type="ORF">LCGC14_1167650</name>
</gene>
<name>A0A0F9P8U7_9ZZZZ</name>
<evidence type="ECO:0008006" key="2">
    <source>
        <dbReference type="Google" id="ProtNLM"/>
    </source>
</evidence>
<sequence>MPRRYHTLELTERQWQAQIVKAAEAVGWLCYHTYDSRRSQKGFPDLVLVKAPVIIFAELKVKPADVKAGKLTLEQDTWVRALAECSNLNLKVFVWRPNDWPEVERVLKGESRVREEIA</sequence>